<gene>
    <name evidence="5" type="ORF">Poly41_30890</name>
</gene>
<comment type="subcellular location">
    <subcellularLocation>
        <location evidence="1">Membrane</location>
    </subcellularLocation>
</comment>
<dbReference type="Pfam" id="PF00144">
    <property type="entry name" value="Beta-lactamase"/>
    <property type="match status" value="1"/>
</dbReference>
<keyword evidence="3" id="KW-0732">Signal</keyword>
<dbReference type="PANTHER" id="PTHR46825:SF11">
    <property type="entry name" value="PENICILLIN-BINDING PROTEIN 4"/>
    <property type="match status" value="1"/>
</dbReference>
<keyword evidence="5" id="KW-0645">Protease</keyword>
<evidence type="ECO:0000313" key="5">
    <source>
        <dbReference type="EMBL" id="TWU38612.1"/>
    </source>
</evidence>
<dbReference type="Gene3D" id="3.40.710.10">
    <property type="entry name" value="DD-peptidase/beta-lactamase superfamily"/>
    <property type="match status" value="1"/>
</dbReference>
<evidence type="ECO:0000256" key="3">
    <source>
        <dbReference type="SAM" id="SignalP"/>
    </source>
</evidence>
<dbReference type="GO" id="GO:0016020">
    <property type="term" value="C:membrane"/>
    <property type="evidence" value="ECO:0007669"/>
    <property type="project" value="UniProtKB-SubCell"/>
</dbReference>
<dbReference type="GO" id="GO:0009002">
    <property type="term" value="F:serine-type D-Ala-D-Ala carboxypeptidase activity"/>
    <property type="evidence" value="ECO:0007669"/>
    <property type="project" value="UniProtKB-EC"/>
</dbReference>
<dbReference type="Proteomes" id="UP000319143">
    <property type="component" value="Unassembled WGS sequence"/>
</dbReference>
<evidence type="ECO:0000313" key="6">
    <source>
        <dbReference type="Proteomes" id="UP000319143"/>
    </source>
</evidence>
<sequence length="486" mass="53347" precursor="true">MRYFAPIARLFVLLALFVATIRCSTSAAQAQTNDVAAKLAEICRKHDVPAMTAAVVNSNALVTSDCFGIRKKGTSDKVELSDRFPIGSNTKSMTATLAAVMVDSGKIDWSTSIGEVWPQATDDDIHPKLSTVTLDQLLTHQSGLPGDISEFSGQAWASFFEEKQSPVLERRRMLKLVLSKAPSQPQGKFAYSNLGYAIASAMLETRAQESYESLMKKHVFDPLEMHSADFRSMGSAKQLRSPLLWGHAQSGEPIDPRTAGAENPTVYAAAGTVHLSIEDYAKYARWHLAAKPAPVLRSQSALDHLHKPQVDYTLPGAKYACGWICMDTALGPALNHAGSNTNSWALIWILPESDFAAIVCTNSGQQKAYIACDEMMSYLMLEHASAKSTKRAALPATDPGEVTPERLVGHYQLNPNFVFDVRNENGRLFVTVTNQPTNEVFADSPTQWSYRGIDAKLEFHLRSKSPAYALTLHQNGIAQQAKRVRE</sequence>
<comment type="caution">
    <text evidence="5">The sequence shown here is derived from an EMBL/GenBank/DDBJ whole genome shotgun (WGS) entry which is preliminary data.</text>
</comment>
<evidence type="ECO:0000259" key="4">
    <source>
        <dbReference type="Pfam" id="PF00144"/>
    </source>
</evidence>
<organism evidence="5 6">
    <name type="scientific">Novipirellula artificiosorum</name>
    <dbReference type="NCBI Taxonomy" id="2528016"/>
    <lineage>
        <taxon>Bacteria</taxon>
        <taxon>Pseudomonadati</taxon>
        <taxon>Planctomycetota</taxon>
        <taxon>Planctomycetia</taxon>
        <taxon>Pirellulales</taxon>
        <taxon>Pirellulaceae</taxon>
        <taxon>Novipirellula</taxon>
    </lineage>
</organism>
<dbReference type="SUPFAM" id="SSF56601">
    <property type="entry name" value="beta-lactamase/transpeptidase-like"/>
    <property type="match status" value="1"/>
</dbReference>
<dbReference type="InterPro" id="IPR012338">
    <property type="entry name" value="Beta-lactam/transpept-like"/>
</dbReference>
<keyword evidence="5" id="KW-0121">Carboxypeptidase</keyword>
<reference evidence="5 6" key="1">
    <citation type="submission" date="2019-02" db="EMBL/GenBank/DDBJ databases">
        <title>Deep-cultivation of Planctomycetes and their phenomic and genomic characterization uncovers novel biology.</title>
        <authorList>
            <person name="Wiegand S."/>
            <person name="Jogler M."/>
            <person name="Boedeker C."/>
            <person name="Pinto D."/>
            <person name="Vollmers J."/>
            <person name="Rivas-Marin E."/>
            <person name="Kohn T."/>
            <person name="Peeters S.H."/>
            <person name="Heuer A."/>
            <person name="Rast P."/>
            <person name="Oberbeckmann S."/>
            <person name="Bunk B."/>
            <person name="Jeske O."/>
            <person name="Meyerdierks A."/>
            <person name="Storesund J.E."/>
            <person name="Kallscheuer N."/>
            <person name="Luecker S."/>
            <person name="Lage O.M."/>
            <person name="Pohl T."/>
            <person name="Merkel B.J."/>
            <person name="Hornburger P."/>
            <person name="Mueller R.-W."/>
            <person name="Bruemmer F."/>
            <person name="Labrenz M."/>
            <person name="Spormann A.M."/>
            <person name="Op Den Camp H."/>
            <person name="Overmann J."/>
            <person name="Amann R."/>
            <person name="Jetten M.S.M."/>
            <person name="Mascher T."/>
            <person name="Medema M.H."/>
            <person name="Devos D.P."/>
            <person name="Kaster A.-K."/>
            <person name="Ovreas L."/>
            <person name="Rohde M."/>
            <person name="Galperin M.Y."/>
            <person name="Jogler C."/>
        </authorList>
    </citation>
    <scope>NUCLEOTIDE SEQUENCE [LARGE SCALE GENOMIC DNA]</scope>
    <source>
        <strain evidence="5 6">Poly41</strain>
    </source>
</reference>
<evidence type="ECO:0000256" key="2">
    <source>
        <dbReference type="ARBA" id="ARBA00023136"/>
    </source>
</evidence>
<feature type="domain" description="Beta-lactamase-related" evidence="4">
    <location>
        <begin position="40"/>
        <end position="365"/>
    </location>
</feature>
<keyword evidence="5" id="KW-0378">Hydrolase</keyword>
<dbReference type="AlphaFoldDB" id="A0A5C6DPS3"/>
<feature type="signal peptide" evidence="3">
    <location>
        <begin position="1"/>
        <end position="30"/>
    </location>
</feature>
<evidence type="ECO:0000256" key="1">
    <source>
        <dbReference type="ARBA" id="ARBA00004370"/>
    </source>
</evidence>
<dbReference type="EMBL" id="SJPV01000004">
    <property type="protein sequence ID" value="TWU38612.1"/>
    <property type="molecule type" value="Genomic_DNA"/>
</dbReference>
<dbReference type="InterPro" id="IPR050491">
    <property type="entry name" value="AmpC-like"/>
</dbReference>
<feature type="chain" id="PRO_5022706946" evidence="3">
    <location>
        <begin position="31"/>
        <end position="486"/>
    </location>
</feature>
<dbReference type="PANTHER" id="PTHR46825">
    <property type="entry name" value="D-ALANYL-D-ALANINE-CARBOXYPEPTIDASE/ENDOPEPTIDASE AMPH"/>
    <property type="match status" value="1"/>
</dbReference>
<name>A0A5C6DPS3_9BACT</name>
<dbReference type="EC" id="3.4.16.4" evidence="5"/>
<protein>
    <submittedName>
        <fullName evidence="5">D-alanyl-D-alanine carboxypeptidase</fullName>
        <ecNumber evidence="5">3.4.16.4</ecNumber>
    </submittedName>
</protein>
<accession>A0A5C6DPS3</accession>
<keyword evidence="2" id="KW-0472">Membrane</keyword>
<dbReference type="InterPro" id="IPR001466">
    <property type="entry name" value="Beta-lactam-related"/>
</dbReference>
<dbReference type="RefSeq" id="WP_197231340.1">
    <property type="nucleotide sequence ID" value="NZ_SJPV01000004.1"/>
</dbReference>
<proteinExistence type="predicted"/>
<keyword evidence="6" id="KW-1185">Reference proteome</keyword>